<name>A0A4C1WWZ6_EUMVA</name>
<evidence type="ECO:0000313" key="2">
    <source>
        <dbReference type="Proteomes" id="UP000299102"/>
    </source>
</evidence>
<keyword evidence="2" id="KW-1185">Reference proteome</keyword>
<sequence length="189" mass="21685">MDSIENAKDFEFEISVGDRTAYFSYYRKGSNRKFIIGLITRKSRITFHLHFYPPTVVPEQPTTITELHGGFEIHEDGISKKYIPIGCGHRRDISVDGEYLRLPNQSFRPTLCQIHSYTFACGSERTHDIKFLSDVRFLATSKQTATRKRASRKAVRDKGDYTLADARSGRATVARERPLVTYRQETTLA</sequence>
<protein>
    <submittedName>
        <fullName evidence="1">Uncharacterized protein</fullName>
    </submittedName>
</protein>
<gene>
    <name evidence="1" type="ORF">EVAR_45722_1</name>
</gene>
<dbReference type="EMBL" id="BGZK01000667">
    <property type="protein sequence ID" value="GBP55400.1"/>
    <property type="molecule type" value="Genomic_DNA"/>
</dbReference>
<accession>A0A4C1WWZ6</accession>
<comment type="caution">
    <text evidence="1">The sequence shown here is derived from an EMBL/GenBank/DDBJ whole genome shotgun (WGS) entry which is preliminary data.</text>
</comment>
<reference evidence="1 2" key="1">
    <citation type="journal article" date="2019" name="Commun. Biol.">
        <title>The bagworm genome reveals a unique fibroin gene that provides high tensile strength.</title>
        <authorList>
            <person name="Kono N."/>
            <person name="Nakamura H."/>
            <person name="Ohtoshi R."/>
            <person name="Tomita M."/>
            <person name="Numata K."/>
            <person name="Arakawa K."/>
        </authorList>
    </citation>
    <scope>NUCLEOTIDE SEQUENCE [LARGE SCALE GENOMIC DNA]</scope>
</reference>
<organism evidence="1 2">
    <name type="scientific">Eumeta variegata</name>
    <name type="common">Bagworm moth</name>
    <name type="synonym">Eumeta japonica</name>
    <dbReference type="NCBI Taxonomy" id="151549"/>
    <lineage>
        <taxon>Eukaryota</taxon>
        <taxon>Metazoa</taxon>
        <taxon>Ecdysozoa</taxon>
        <taxon>Arthropoda</taxon>
        <taxon>Hexapoda</taxon>
        <taxon>Insecta</taxon>
        <taxon>Pterygota</taxon>
        <taxon>Neoptera</taxon>
        <taxon>Endopterygota</taxon>
        <taxon>Lepidoptera</taxon>
        <taxon>Glossata</taxon>
        <taxon>Ditrysia</taxon>
        <taxon>Tineoidea</taxon>
        <taxon>Psychidae</taxon>
        <taxon>Oiketicinae</taxon>
        <taxon>Eumeta</taxon>
    </lineage>
</organism>
<dbReference type="AlphaFoldDB" id="A0A4C1WWZ6"/>
<dbReference type="Proteomes" id="UP000299102">
    <property type="component" value="Unassembled WGS sequence"/>
</dbReference>
<proteinExistence type="predicted"/>
<evidence type="ECO:0000313" key="1">
    <source>
        <dbReference type="EMBL" id="GBP55400.1"/>
    </source>
</evidence>